<organism evidence="1">
    <name type="scientific">Arundo donax</name>
    <name type="common">Giant reed</name>
    <name type="synonym">Donax arundinaceus</name>
    <dbReference type="NCBI Taxonomy" id="35708"/>
    <lineage>
        <taxon>Eukaryota</taxon>
        <taxon>Viridiplantae</taxon>
        <taxon>Streptophyta</taxon>
        <taxon>Embryophyta</taxon>
        <taxon>Tracheophyta</taxon>
        <taxon>Spermatophyta</taxon>
        <taxon>Magnoliopsida</taxon>
        <taxon>Liliopsida</taxon>
        <taxon>Poales</taxon>
        <taxon>Poaceae</taxon>
        <taxon>PACMAD clade</taxon>
        <taxon>Arundinoideae</taxon>
        <taxon>Arundineae</taxon>
        <taxon>Arundo</taxon>
    </lineage>
</organism>
<reference evidence="1" key="1">
    <citation type="submission" date="2014-09" db="EMBL/GenBank/DDBJ databases">
        <authorList>
            <person name="Magalhaes I.L.F."/>
            <person name="Oliveira U."/>
            <person name="Santos F.R."/>
            <person name="Vidigal T.H.D.A."/>
            <person name="Brescovit A.D."/>
            <person name="Santos A.J."/>
        </authorList>
    </citation>
    <scope>NUCLEOTIDE SEQUENCE</scope>
    <source>
        <tissue evidence="1">Shoot tissue taken approximately 20 cm above the soil surface</tissue>
    </source>
</reference>
<accession>A0A0A9EKN2</accession>
<name>A0A0A9EKN2_ARUDO</name>
<sequence>MFRHNLVLTSIASVLKARSVVISVSDAYHVTAVNLCR</sequence>
<proteinExistence type="predicted"/>
<protein>
    <submittedName>
        <fullName evidence="1">Uncharacterized protein</fullName>
    </submittedName>
</protein>
<dbReference type="EMBL" id="GBRH01198337">
    <property type="protein sequence ID" value="JAD99558.1"/>
    <property type="molecule type" value="Transcribed_RNA"/>
</dbReference>
<evidence type="ECO:0000313" key="1">
    <source>
        <dbReference type="EMBL" id="JAD99558.1"/>
    </source>
</evidence>
<reference evidence="1" key="2">
    <citation type="journal article" date="2015" name="Data Brief">
        <title>Shoot transcriptome of the giant reed, Arundo donax.</title>
        <authorList>
            <person name="Barrero R.A."/>
            <person name="Guerrero F.D."/>
            <person name="Moolhuijzen P."/>
            <person name="Goolsby J.A."/>
            <person name="Tidwell J."/>
            <person name="Bellgard S.E."/>
            <person name="Bellgard M.I."/>
        </authorList>
    </citation>
    <scope>NUCLEOTIDE SEQUENCE</scope>
    <source>
        <tissue evidence="1">Shoot tissue taken approximately 20 cm above the soil surface</tissue>
    </source>
</reference>
<dbReference type="AlphaFoldDB" id="A0A0A9EKN2"/>